<gene>
    <name evidence="3" type="ORF">BIY37_02375</name>
    <name evidence="4" type="ORF">BIY37_02405</name>
</gene>
<organism evidence="3 5">
    <name type="scientific">Candidatus Brocadia sapporoensis</name>
    <dbReference type="NCBI Taxonomy" id="392547"/>
    <lineage>
        <taxon>Bacteria</taxon>
        <taxon>Pseudomonadati</taxon>
        <taxon>Planctomycetota</taxon>
        <taxon>Candidatus Brocadiia</taxon>
        <taxon>Candidatus Brocadiales</taxon>
        <taxon>Candidatus Brocadiaceae</taxon>
        <taxon>Candidatus Brocadia</taxon>
    </lineage>
</organism>
<keyword evidence="1" id="KW-1133">Transmembrane helix</keyword>
<dbReference type="Pfam" id="PF07578">
    <property type="entry name" value="LAB_N"/>
    <property type="match status" value="1"/>
</dbReference>
<reference evidence="3" key="2">
    <citation type="submission" date="2017-01" db="EMBL/GenBank/DDBJ databases">
        <authorList>
            <person name="Mah S.A."/>
            <person name="Swanson W.J."/>
            <person name="Moy G.W."/>
            <person name="Vacquier V.D."/>
        </authorList>
    </citation>
    <scope>NUCLEOTIDE SEQUENCE</scope>
    <source>
        <strain evidence="3">40</strain>
    </source>
</reference>
<keyword evidence="5" id="KW-1185">Reference proteome</keyword>
<evidence type="ECO:0000313" key="5">
    <source>
        <dbReference type="Proteomes" id="UP000242219"/>
    </source>
</evidence>
<keyword evidence="1" id="KW-0472">Membrane</keyword>
<name>A0A1V6M2F9_9BACT</name>
<reference evidence="3 5" key="1">
    <citation type="journal article" date="2016" name="Genome Announc.">
        <title>Draft Genome Sequence of the Anaerobic Ammonium-Oxidizing Bacterium 'Candidatus Brocadia sp. 40'.</title>
        <authorList>
            <person name="Ali M."/>
            <person name="Haroon M.F."/>
            <person name="Narita Y."/>
            <person name="Zhang L."/>
            <person name="Rangel Shaw D."/>
            <person name="Okabe S."/>
            <person name="Saikaly P.E."/>
        </authorList>
    </citation>
    <scope>NUCLEOTIDE SEQUENCE [LARGE SCALE GENOMIC DNA]</scope>
    <source>
        <strain evidence="3 5">40</strain>
    </source>
</reference>
<dbReference type="EMBL" id="MJUW02000027">
    <property type="protein sequence ID" value="OQD46565.1"/>
    <property type="molecule type" value="Genomic_DNA"/>
</dbReference>
<dbReference type="RefSeq" id="WP_070066239.1">
    <property type="nucleotide sequence ID" value="NZ_MJUW02000027.1"/>
</dbReference>
<evidence type="ECO:0000256" key="1">
    <source>
        <dbReference type="SAM" id="Phobius"/>
    </source>
</evidence>
<feature type="transmembrane region" description="Helical" evidence="1">
    <location>
        <begin position="59"/>
        <end position="77"/>
    </location>
</feature>
<feature type="transmembrane region" description="Helical" evidence="1">
    <location>
        <begin position="23"/>
        <end position="47"/>
    </location>
</feature>
<dbReference type="GO" id="GO:0008915">
    <property type="term" value="F:lipid-A-disaccharide synthase activity"/>
    <property type="evidence" value="ECO:0007669"/>
    <property type="project" value="InterPro"/>
</dbReference>
<dbReference type="InterPro" id="IPR011499">
    <property type="entry name" value="Lipid_A_biosynth_N"/>
</dbReference>
<accession>A0A1V6M2F9</accession>
<evidence type="ECO:0000259" key="2">
    <source>
        <dbReference type="SMART" id="SM01259"/>
    </source>
</evidence>
<comment type="caution">
    <text evidence="3">The sequence shown here is derived from an EMBL/GenBank/DDBJ whole genome shotgun (WGS) entry which is preliminary data.</text>
</comment>
<dbReference type="EMBL" id="MJUW02000027">
    <property type="protein sequence ID" value="OQD46570.1"/>
    <property type="molecule type" value="Genomic_DNA"/>
</dbReference>
<dbReference type="AlphaFoldDB" id="A0A1V6M2F9"/>
<dbReference type="GO" id="GO:0016020">
    <property type="term" value="C:membrane"/>
    <property type="evidence" value="ECO:0007669"/>
    <property type="project" value="GOC"/>
</dbReference>
<evidence type="ECO:0000313" key="4">
    <source>
        <dbReference type="EMBL" id="OQD46570.1"/>
    </source>
</evidence>
<dbReference type="Proteomes" id="UP000242219">
    <property type="component" value="Unassembled WGS sequence"/>
</dbReference>
<keyword evidence="1" id="KW-0812">Transmembrane</keyword>
<evidence type="ECO:0000313" key="3">
    <source>
        <dbReference type="EMBL" id="OQD46565.1"/>
    </source>
</evidence>
<protein>
    <recommendedName>
        <fullName evidence="2">Lipid A biosynthesis N-terminal domain-containing protein</fullName>
    </recommendedName>
</protein>
<sequence>MFCHIVLAVTWFGQEHRLFGLNWSYLTILGFLGNAIFSTRFLIQWIASEKTGKSVIPDSFWYWSIAGSVIMCIYWIMERNPVGILAYLPNTFIYMRNLHLIRKHTIAAAALTSTQISHEKR</sequence>
<dbReference type="SMART" id="SM01259">
    <property type="entry name" value="LAB_N"/>
    <property type="match status" value="1"/>
</dbReference>
<feature type="domain" description="Lipid A biosynthesis N-terminal" evidence="2">
    <location>
        <begin position="29"/>
        <end position="100"/>
    </location>
</feature>
<dbReference type="GO" id="GO:0009245">
    <property type="term" value="P:lipid A biosynthetic process"/>
    <property type="evidence" value="ECO:0007669"/>
    <property type="project" value="InterPro"/>
</dbReference>
<proteinExistence type="predicted"/>